<evidence type="ECO:0000313" key="4">
    <source>
        <dbReference type="Proteomes" id="UP000829685"/>
    </source>
</evidence>
<evidence type="ECO:0000256" key="1">
    <source>
        <dbReference type="ARBA" id="ARBA00022737"/>
    </source>
</evidence>
<dbReference type="Gene3D" id="3.40.50.300">
    <property type="entry name" value="P-loop containing nucleotide triphosphate hydrolases"/>
    <property type="match status" value="1"/>
</dbReference>
<protein>
    <recommendedName>
        <fullName evidence="2">NACHT domain-containing protein</fullName>
    </recommendedName>
</protein>
<comment type="caution">
    <text evidence="3">The sequence shown here is derived from an EMBL/GenBank/DDBJ whole genome shotgun (WGS) entry which is preliminary data.</text>
</comment>
<dbReference type="InterPro" id="IPR053137">
    <property type="entry name" value="NLR-like"/>
</dbReference>
<dbReference type="InterPro" id="IPR035994">
    <property type="entry name" value="Nucleoside_phosphorylase_sf"/>
</dbReference>
<proteinExistence type="predicted"/>
<reference evidence="3" key="1">
    <citation type="submission" date="2021-03" db="EMBL/GenBank/DDBJ databases">
        <title>Revisited historic fungal species revealed as producer of novel bioactive compounds through whole genome sequencing and comparative genomics.</title>
        <authorList>
            <person name="Vignolle G.A."/>
            <person name="Hochenegger N."/>
            <person name="Mach R.L."/>
            <person name="Mach-Aigner A.R."/>
            <person name="Javad Rahimi M."/>
            <person name="Salim K.A."/>
            <person name="Chan C.M."/>
            <person name="Lim L.B.L."/>
            <person name="Cai F."/>
            <person name="Druzhinina I.S."/>
            <person name="U'Ren J.M."/>
            <person name="Derntl C."/>
        </authorList>
    </citation>
    <scope>NUCLEOTIDE SEQUENCE</scope>
    <source>
        <strain evidence="3">TUCIM 5799</strain>
    </source>
</reference>
<sequence>MKPRRRLQHDNYTVAILCPMAVELTPVIDLFDEHHENLSLSRDQNAYSLGKMGQHNVVVTTVWKISTIPASIAITQLLNDFGKIRFVLLVGVAGGIPYEAGNRDIRLGDVVVSEARGRFGGVVQLDLGKSTEDGFVRTGHLDSVPRALASNVEQLKAYLSSAENLISRHLNELLRKYPNKKKEYCHPGPEFDHLFKASYHHTGGETCGNCDTAQTIRRRQRNRLGPKIHYGTIGSSNAVVETVKTRHQLQDQEILCVEMEAAGVMEAFPCLVIRGISDYADSHKNKDWQAYAAATAAAYTKELLLRIPPVSVKHTQDITDKKEIKILEWLSPKDTNFSLLQNLSQQTRTPGTGQWLLKDARYRQWRDSTPGLLWLYGAVGCGKTILCSTIINNLQLHARLNPTKNVAYWYFRFDNSDSQDLSKMLRSIIRQLSCSPLPVELRELHDRHSRAGSDPSLDDLKATLTQILRIDDRNTYIVFDALDECSHADNWRQRHQLLGYVKELVSKLPKLHLLVTSRPEPDIIRELGNIANRPLDIEELINEDVRKHVEEALNKHLRVDRQVKDRVGAKLLSQRETRFRWAALQLDRFIQCTSMAELEMAFQTIPETLEASYEQTFEKIKDRHRECVRRIMMWLAVSYQPLSVNQVASIVGLIQPGFVVKICTTQLVTILDANATTQFVKLAHFSVKEFLIKKLGEEVHIPWYQFSSELANQHVAVTAIEALLEPQSHLNLIHWYAAKYWPQHATEGLLVEERSKLEDRINRLFHPKNEKEFQGWLNAHDPDKTRHSQNSNMGGSLYYAALLGFDKVVHGLWANESQLYGSQGTHGNALNAAAVCGNVEIVRWILKRCQNPAKFINLVAIAKLIRLNGKEIIEELCMQVPGLRVSAAVIEAAAGNQLCGQDLMELFLKKGGDQAPITEDAVMAAAGNEEHGLRIMELMLRERRNQVVLTAYVVKAAAGNADSGEELIEMLLQEKGDQLHITEDVLMAAIQNTYYGYLVMGVLLKKRGGEFNITEEVAIAAAENIYCGREVMDMLLEVKGDDFDITEDVLIAAAENTVCGQEVMEILLGVEGKYFDITENVLIAADNEGRGDQGMMEMLLEKKRGQICTPEDVDMTDAEDLQIIAGDDGSFRRGHFMGGVSYRPQANTDGLF</sequence>
<dbReference type="PROSITE" id="PS50837">
    <property type="entry name" value="NACHT"/>
    <property type="match status" value="1"/>
</dbReference>
<evidence type="ECO:0000313" key="3">
    <source>
        <dbReference type="EMBL" id="KAI1856210.1"/>
    </source>
</evidence>
<dbReference type="PANTHER" id="PTHR46082:SF11">
    <property type="entry name" value="AAA+ ATPASE DOMAIN-CONTAINING PROTEIN-RELATED"/>
    <property type="match status" value="1"/>
</dbReference>
<dbReference type="AlphaFoldDB" id="A0A9P9WBF1"/>
<name>A0A9P9WBF1_9PEZI</name>
<keyword evidence="1" id="KW-0677">Repeat</keyword>
<dbReference type="EMBL" id="JAFIMR010000045">
    <property type="protein sequence ID" value="KAI1856210.1"/>
    <property type="molecule type" value="Genomic_DNA"/>
</dbReference>
<dbReference type="Pfam" id="PF24883">
    <property type="entry name" value="NPHP3_N"/>
    <property type="match status" value="1"/>
</dbReference>
<dbReference type="GO" id="GO:0003824">
    <property type="term" value="F:catalytic activity"/>
    <property type="evidence" value="ECO:0007669"/>
    <property type="project" value="InterPro"/>
</dbReference>
<dbReference type="SUPFAM" id="SSF52540">
    <property type="entry name" value="P-loop containing nucleoside triphosphate hydrolases"/>
    <property type="match status" value="1"/>
</dbReference>
<dbReference type="InterPro" id="IPR027417">
    <property type="entry name" value="P-loop_NTPase"/>
</dbReference>
<dbReference type="InterPro" id="IPR056884">
    <property type="entry name" value="NPHP3-like_N"/>
</dbReference>
<keyword evidence="4" id="KW-1185">Reference proteome</keyword>
<dbReference type="InterPro" id="IPR055530">
    <property type="entry name" value="DUF7104"/>
</dbReference>
<dbReference type="InterPro" id="IPR000845">
    <property type="entry name" value="Nucleoside_phosphorylase_d"/>
</dbReference>
<dbReference type="GO" id="GO:0009116">
    <property type="term" value="P:nucleoside metabolic process"/>
    <property type="evidence" value="ECO:0007669"/>
    <property type="project" value="InterPro"/>
</dbReference>
<gene>
    <name evidence="3" type="ORF">JX265_011722</name>
</gene>
<dbReference type="Gene3D" id="3.40.50.1580">
    <property type="entry name" value="Nucleoside phosphorylase domain"/>
    <property type="match status" value="1"/>
</dbReference>
<evidence type="ECO:0000259" key="2">
    <source>
        <dbReference type="PROSITE" id="PS50837"/>
    </source>
</evidence>
<dbReference type="SUPFAM" id="SSF53167">
    <property type="entry name" value="Purine and uridine phosphorylases"/>
    <property type="match status" value="1"/>
</dbReference>
<organism evidence="3 4">
    <name type="scientific">Neoarthrinium moseri</name>
    <dbReference type="NCBI Taxonomy" id="1658444"/>
    <lineage>
        <taxon>Eukaryota</taxon>
        <taxon>Fungi</taxon>
        <taxon>Dikarya</taxon>
        <taxon>Ascomycota</taxon>
        <taxon>Pezizomycotina</taxon>
        <taxon>Sordariomycetes</taxon>
        <taxon>Xylariomycetidae</taxon>
        <taxon>Amphisphaeriales</taxon>
        <taxon>Apiosporaceae</taxon>
        <taxon>Neoarthrinium</taxon>
    </lineage>
</organism>
<dbReference type="InterPro" id="IPR007111">
    <property type="entry name" value="NACHT_NTPase"/>
</dbReference>
<dbReference type="Pfam" id="PF23397">
    <property type="entry name" value="DUF7104"/>
    <property type="match status" value="6"/>
</dbReference>
<dbReference type="PANTHER" id="PTHR46082">
    <property type="entry name" value="ATP/GTP-BINDING PROTEIN-RELATED"/>
    <property type="match status" value="1"/>
</dbReference>
<dbReference type="Gene3D" id="1.20.5.340">
    <property type="match status" value="3"/>
</dbReference>
<feature type="domain" description="NACHT" evidence="2">
    <location>
        <begin position="371"/>
        <end position="519"/>
    </location>
</feature>
<dbReference type="Pfam" id="PF01048">
    <property type="entry name" value="PNP_UDP_1"/>
    <property type="match status" value="1"/>
</dbReference>
<dbReference type="Proteomes" id="UP000829685">
    <property type="component" value="Unassembled WGS sequence"/>
</dbReference>
<accession>A0A9P9WBF1</accession>